<keyword evidence="7" id="KW-0732">Signal</keyword>
<evidence type="ECO:0000256" key="10">
    <source>
        <dbReference type="ARBA" id="ARBA00022840"/>
    </source>
</evidence>
<evidence type="ECO:0000256" key="5">
    <source>
        <dbReference type="ARBA" id="ARBA00022679"/>
    </source>
</evidence>
<evidence type="ECO:0000256" key="13">
    <source>
        <dbReference type="ARBA" id="ARBA00023157"/>
    </source>
</evidence>
<dbReference type="SUPFAM" id="SSF56112">
    <property type="entry name" value="Protein kinase-like (PK-like)"/>
    <property type="match status" value="1"/>
</dbReference>
<evidence type="ECO:0000256" key="6">
    <source>
        <dbReference type="ARBA" id="ARBA00022692"/>
    </source>
</evidence>
<dbReference type="PROSITE" id="PS50011">
    <property type="entry name" value="PROTEIN_KINASE_DOM"/>
    <property type="match status" value="1"/>
</dbReference>
<keyword evidence="13" id="KW-1015">Disulfide bond</keyword>
<dbReference type="GO" id="GO:0004674">
    <property type="term" value="F:protein serine/threonine kinase activity"/>
    <property type="evidence" value="ECO:0007669"/>
    <property type="project" value="UniProtKB-KW"/>
</dbReference>
<evidence type="ECO:0000256" key="2">
    <source>
        <dbReference type="ARBA" id="ARBA00012513"/>
    </source>
</evidence>
<dbReference type="GO" id="GO:0005886">
    <property type="term" value="C:plasma membrane"/>
    <property type="evidence" value="ECO:0007669"/>
    <property type="project" value="UniProtKB-SubCell"/>
</dbReference>
<dbReference type="PROSITE" id="PS00108">
    <property type="entry name" value="PROTEIN_KINASE_ST"/>
    <property type="match status" value="1"/>
</dbReference>
<dbReference type="FunFam" id="3.30.200.20:FF:000228">
    <property type="entry name" value="Serine/threonine-protein kinase BIK1"/>
    <property type="match status" value="1"/>
</dbReference>
<dbReference type="Proteomes" id="UP001154282">
    <property type="component" value="Unassembled WGS sequence"/>
</dbReference>
<dbReference type="InterPro" id="IPR011009">
    <property type="entry name" value="Kinase-like_dom_sf"/>
</dbReference>
<evidence type="ECO:0000313" key="18">
    <source>
        <dbReference type="EMBL" id="CAI0627769.1"/>
    </source>
</evidence>
<dbReference type="AlphaFoldDB" id="A0AAV0S3L1"/>
<dbReference type="InterPro" id="IPR001245">
    <property type="entry name" value="Ser-Thr/Tyr_kinase_cat_dom"/>
</dbReference>
<evidence type="ECO:0000313" key="19">
    <source>
        <dbReference type="Proteomes" id="UP001154282"/>
    </source>
</evidence>
<sequence length="439" mass="47809">MGNCLDSSAKVDASRSSHNIHTGSAASKVSSKTSGRSSAPSSLTIPSYSGRSSECLPTPRSEGEILSSPNLKAFTFSELRNATRNFRPDSLLGEGGFGYVFKGWIDENTMTAAKPGSGMVVAVKKLKPEGFQGHKEWLTEVNYLGQLHHPNLVKLIGYCLEGENRLLVYEFMPKGSLENHLFRRGPQPLPWAVRMKVAIGAARGLSFLHDAKSQVIYRDFKASNILLDADFNAKLSDFGLAKAGPTGDRTHVSTQVMGTQGYAAPEYVATGVFLASMLLLTRAKTGRLTAKSDVYSFGVVLLELLSGRRAVDKSKVGVEQVLVDWAKPYLSDKRKLFRIMDTKLGGQYPQKSAVTAAHLAFQCLSNEAKLRPRMSEVLATLEQIDIPKSAARNLVSEYQNGGLSSPVQRSPLRPHHSPLHLTANAASPLKGQRLSPRVR</sequence>
<dbReference type="PROSITE" id="PS00107">
    <property type="entry name" value="PROTEIN_KINASE_ATP"/>
    <property type="match status" value="1"/>
</dbReference>
<keyword evidence="3" id="KW-1003">Cell membrane</keyword>
<dbReference type="GO" id="GO:0005524">
    <property type="term" value="F:ATP binding"/>
    <property type="evidence" value="ECO:0007669"/>
    <property type="project" value="UniProtKB-UniRule"/>
</dbReference>
<evidence type="ECO:0000259" key="17">
    <source>
        <dbReference type="PROSITE" id="PS50011"/>
    </source>
</evidence>
<feature type="region of interest" description="Disordered" evidence="16">
    <location>
        <begin position="1"/>
        <end position="64"/>
    </location>
</feature>
<comment type="caution">
    <text evidence="18">The sequence shown here is derived from an EMBL/GenBank/DDBJ whole genome shotgun (WGS) entry which is preliminary data.</text>
</comment>
<dbReference type="EC" id="2.7.11.1" evidence="2"/>
<keyword evidence="10 14" id="KW-0067">ATP-binding</keyword>
<dbReference type="InterPro" id="IPR017441">
    <property type="entry name" value="Protein_kinase_ATP_BS"/>
</dbReference>
<protein>
    <recommendedName>
        <fullName evidence="2">non-specific serine/threonine protein kinase</fullName>
        <ecNumber evidence="2">2.7.11.1</ecNumber>
    </recommendedName>
</protein>
<keyword evidence="11" id="KW-1133">Transmembrane helix</keyword>
<evidence type="ECO:0000256" key="3">
    <source>
        <dbReference type="ARBA" id="ARBA00022475"/>
    </source>
</evidence>
<comment type="similarity">
    <text evidence="15">Belongs to the protein kinase superfamily.</text>
</comment>
<keyword evidence="6" id="KW-0812">Transmembrane</keyword>
<keyword evidence="9" id="KW-0418">Kinase</keyword>
<dbReference type="Gene3D" id="3.30.200.20">
    <property type="entry name" value="Phosphorylase Kinase, domain 1"/>
    <property type="match status" value="1"/>
</dbReference>
<dbReference type="GO" id="GO:0051707">
    <property type="term" value="P:response to other organism"/>
    <property type="evidence" value="ECO:0007669"/>
    <property type="project" value="UniProtKB-ARBA"/>
</dbReference>
<evidence type="ECO:0000256" key="8">
    <source>
        <dbReference type="ARBA" id="ARBA00022741"/>
    </source>
</evidence>
<dbReference type="Pfam" id="PF07714">
    <property type="entry name" value="PK_Tyr_Ser-Thr"/>
    <property type="match status" value="1"/>
</dbReference>
<evidence type="ECO:0000256" key="14">
    <source>
        <dbReference type="PROSITE-ProRule" id="PRU10141"/>
    </source>
</evidence>
<evidence type="ECO:0000256" key="9">
    <source>
        <dbReference type="ARBA" id="ARBA00022777"/>
    </source>
</evidence>
<evidence type="ECO:0000256" key="15">
    <source>
        <dbReference type="RuleBase" id="RU000304"/>
    </source>
</evidence>
<reference evidence="18" key="1">
    <citation type="submission" date="2022-08" db="EMBL/GenBank/DDBJ databases">
        <authorList>
            <person name="Gutierrez-Valencia J."/>
        </authorList>
    </citation>
    <scope>NUCLEOTIDE SEQUENCE</scope>
</reference>
<dbReference type="InterPro" id="IPR000719">
    <property type="entry name" value="Prot_kinase_dom"/>
</dbReference>
<keyword evidence="19" id="KW-1185">Reference proteome</keyword>
<evidence type="ECO:0000256" key="7">
    <source>
        <dbReference type="ARBA" id="ARBA00022729"/>
    </source>
</evidence>
<dbReference type="Gene3D" id="1.10.510.10">
    <property type="entry name" value="Transferase(Phosphotransferase) domain 1"/>
    <property type="match status" value="1"/>
</dbReference>
<feature type="compositionally biased region" description="Low complexity" evidence="16">
    <location>
        <begin position="27"/>
        <end position="38"/>
    </location>
</feature>
<evidence type="ECO:0000256" key="11">
    <source>
        <dbReference type="ARBA" id="ARBA00022989"/>
    </source>
</evidence>
<comment type="subcellular location">
    <subcellularLocation>
        <location evidence="1">Cell membrane</location>
        <topology evidence="1">Single-pass membrane protein</topology>
    </subcellularLocation>
</comment>
<dbReference type="InterPro" id="IPR050823">
    <property type="entry name" value="Plant_Ser_Thr_Prot_Kinase"/>
</dbReference>
<dbReference type="CDD" id="cd14066">
    <property type="entry name" value="STKc_IRAK"/>
    <property type="match status" value="1"/>
</dbReference>
<keyword evidence="8 14" id="KW-0547">Nucleotide-binding</keyword>
<feature type="domain" description="Protein kinase" evidence="17">
    <location>
        <begin position="86"/>
        <end position="384"/>
    </location>
</feature>
<dbReference type="EMBL" id="CAMGYJ010000011">
    <property type="protein sequence ID" value="CAI0627769.1"/>
    <property type="molecule type" value="Genomic_DNA"/>
</dbReference>
<keyword evidence="4 15" id="KW-0723">Serine/threonine-protein kinase</keyword>
<dbReference type="PANTHER" id="PTHR45621">
    <property type="entry name" value="OS01G0588500 PROTEIN-RELATED"/>
    <property type="match status" value="1"/>
</dbReference>
<evidence type="ECO:0000256" key="12">
    <source>
        <dbReference type="ARBA" id="ARBA00023136"/>
    </source>
</evidence>
<keyword evidence="5" id="KW-0808">Transferase</keyword>
<dbReference type="InterPro" id="IPR008271">
    <property type="entry name" value="Ser/Thr_kinase_AS"/>
</dbReference>
<feature type="binding site" evidence="14">
    <location>
        <position position="125"/>
    </location>
    <ligand>
        <name>ATP</name>
        <dbReference type="ChEBI" id="CHEBI:30616"/>
    </ligand>
</feature>
<evidence type="ECO:0000256" key="1">
    <source>
        <dbReference type="ARBA" id="ARBA00004162"/>
    </source>
</evidence>
<keyword evidence="12" id="KW-0472">Membrane</keyword>
<proteinExistence type="inferred from homology"/>
<organism evidence="18 19">
    <name type="scientific">Linum tenue</name>
    <dbReference type="NCBI Taxonomy" id="586396"/>
    <lineage>
        <taxon>Eukaryota</taxon>
        <taxon>Viridiplantae</taxon>
        <taxon>Streptophyta</taxon>
        <taxon>Embryophyta</taxon>
        <taxon>Tracheophyta</taxon>
        <taxon>Spermatophyta</taxon>
        <taxon>Magnoliopsida</taxon>
        <taxon>eudicotyledons</taxon>
        <taxon>Gunneridae</taxon>
        <taxon>Pentapetalae</taxon>
        <taxon>rosids</taxon>
        <taxon>fabids</taxon>
        <taxon>Malpighiales</taxon>
        <taxon>Linaceae</taxon>
        <taxon>Linum</taxon>
    </lineage>
</organism>
<gene>
    <name evidence="18" type="ORF">LITE_LOCUS51388</name>
</gene>
<evidence type="ECO:0000256" key="4">
    <source>
        <dbReference type="ARBA" id="ARBA00022527"/>
    </source>
</evidence>
<evidence type="ECO:0000256" key="16">
    <source>
        <dbReference type="SAM" id="MobiDB-lite"/>
    </source>
</evidence>
<feature type="compositionally biased region" description="Polar residues" evidence="16">
    <location>
        <begin position="39"/>
        <end position="52"/>
    </location>
</feature>
<dbReference type="FunFam" id="1.10.510.10:FF:000468">
    <property type="entry name" value="PTI1-like tyrosine-protein kinase 3"/>
    <property type="match status" value="1"/>
</dbReference>
<name>A0AAV0S3L1_9ROSI</name>
<accession>A0AAV0S3L1</accession>
<feature type="region of interest" description="Disordered" evidence="16">
    <location>
        <begin position="402"/>
        <end position="439"/>
    </location>
</feature>
<feature type="compositionally biased region" description="Polar residues" evidence="16">
    <location>
        <begin position="14"/>
        <end position="25"/>
    </location>
</feature>